<comment type="similarity">
    <text evidence="1">Belongs to the iron-sulfur cluster assembly SufBD family.</text>
</comment>
<gene>
    <name evidence="4" type="ORF">MCNOR_0319</name>
</gene>
<dbReference type="InterPro" id="IPR045595">
    <property type="entry name" value="SufBD_N"/>
</dbReference>
<dbReference type="InterPro" id="IPR000825">
    <property type="entry name" value="SUF_FeS_clus_asmbl_SufBD_core"/>
</dbReference>
<organism evidence="4 5">
    <name type="scientific">Methylococcus capsulatus</name>
    <dbReference type="NCBI Taxonomy" id="414"/>
    <lineage>
        <taxon>Bacteria</taxon>
        <taxon>Pseudomonadati</taxon>
        <taxon>Pseudomonadota</taxon>
        <taxon>Gammaproteobacteria</taxon>
        <taxon>Methylococcales</taxon>
        <taxon>Methylococcaceae</taxon>
        <taxon>Methylococcus</taxon>
    </lineage>
</organism>
<evidence type="ECO:0000256" key="1">
    <source>
        <dbReference type="ARBA" id="ARBA00043967"/>
    </source>
</evidence>
<dbReference type="Proteomes" id="UP001158598">
    <property type="component" value="Chromosome"/>
</dbReference>
<dbReference type="GO" id="GO:0016226">
    <property type="term" value="P:iron-sulfur cluster assembly"/>
    <property type="evidence" value="ECO:0007669"/>
    <property type="project" value="InterPro"/>
</dbReference>
<dbReference type="PANTHER" id="PTHR43575">
    <property type="entry name" value="PROTEIN ABCI7, CHLOROPLASTIC"/>
    <property type="match status" value="1"/>
</dbReference>
<dbReference type="AlphaFoldDB" id="A0AA35UC34"/>
<dbReference type="RefSeq" id="WP_282213474.1">
    <property type="nucleotide sequence ID" value="NZ_OX458332.1"/>
</dbReference>
<dbReference type="InterPro" id="IPR037284">
    <property type="entry name" value="SUF_FeS_clus_asmbl_SufBD_sf"/>
</dbReference>
<dbReference type="SUPFAM" id="SSF101960">
    <property type="entry name" value="Stabilizer of iron transporter SufD"/>
    <property type="match status" value="1"/>
</dbReference>
<sequence>MSALSHSLYVDSYREPATNEPAWLSRLRRQALARFEASGFPSPRDEEWRYTHVAPIERKLFTAATGSADTDAAEALIESCRIADAWSLVFVDGMFVPELSERHGLPAGVTLESLASLLALSEADGNAAWLEYGLERETESDRHGFLDFNTAFFTDGAVLRLEEGVALEKPVQLFFVSTRNDGRSTLRNLIRIGRNAEARVVETHVGPPETGYLGAVVNQIEVADNGGLNHYKLQLDGGRAYHFGGSYARVARDGRFGHHLLSLGGLLVRNEVHARLGHAAQTEMNGVFLSENRQHVDNHIRVDHDEPHGSSRVSYRGILEDRSRGVFQGRIVVHADAQKTDAEMNNRNLLLSDDAEIDTKPQLEIHADDVKCVHGVTIGQLDPDSVFYLESRGIDAATAREMLTFAFAAEIVERFGPLRERLRGLLLARFPNAQ</sequence>
<evidence type="ECO:0000313" key="5">
    <source>
        <dbReference type="Proteomes" id="UP001158598"/>
    </source>
</evidence>
<dbReference type="InterPro" id="IPR011542">
    <property type="entry name" value="SUF_FeS_clus_asmbl_SufD"/>
</dbReference>
<dbReference type="Pfam" id="PF19295">
    <property type="entry name" value="SufBD_N"/>
    <property type="match status" value="1"/>
</dbReference>
<feature type="domain" description="SUF system FeS cluster assembly SufBD N-terminal" evidence="3">
    <location>
        <begin position="8"/>
        <end position="173"/>
    </location>
</feature>
<evidence type="ECO:0000259" key="3">
    <source>
        <dbReference type="Pfam" id="PF19295"/>
    </source>
</evidence>
<proteinExistence type="inferred from homology"/>
<evidence type="ECO:0000259" key="2">
    <source>
        <dbReference type="Pfam" id="PF01458"/>
    </source>
</evidence>
<feature type="domain" description="SUF system FeS cluster assembly SufBD core" evidence="2">
    <location>
        <begin position="179"/>
        <end position="407"/>
    </location>
</feature>
<accession>A0AA35UC34</accession>
<dbReference type="PANTHER" id="PTHR43575:SF1">
    <property type="entry name" value="PROTEIN ABCI7, CHLOROPLASTIC"/>
    <property type="match status" value="1"/>
</dbReference>
<dbReference type="EMBL" id="OX458332">
    <property type="protein sequence ID" value="CAI8733061.1"/>
    <property type="molecule type" value="Genomic_DNA"/>
</dbReference>
<dbReference type="NCBIfam" id="TIGR01981">
    <property type="entry name" value="sufD"/>
    <property type="match status" value="1"/>
</dbReference>
<protein>
    <submittedName>
        <fullName evidence="4">Fe-S cluster assembly protein SufD</fullName>
    </submittedName>
</protein>
<dbReference type="Pfam" id="PF01458">
    <property type="entry name" value="SUFBD_core"/>
    <property type="match status" value="1"/>
</dbReference>
<reference evidence="4" key="1">
    <citation type="submission" date="2023-03" db="EMBL/GenBank/DDBJ databases">
        <authorList>
            <person name="Pearce D."/>
        </authorList>
    </citation>
    <scope>NUCLEOTIDE SEQUENCE</scope>
    <source>
        <strain evidence="4">Mc</strain>
    </source>
</reference>
<name>A0AA35UC34_METCP</name>
<evidence type="ECO:0000313" key="4">
    <source>
        <dbReference type="EMBL" id="CAI8733061.1"/>
    </source>
</evidence>
<dbReference type="InterPro" id="IPR055346">
    <property type="entry name" value="Fe-S_cluster_assembly_SufBD"/>
</dbReference>